<dbReference type="RefSeq" id="WP_228351701.1">
    <property type="nucleotide sequence ID" value="NZ_JACEGA010000001.1"/>
</dbReference>
<keyword evidence="3 6" id="KW-0812">Transmembrane</keyword>
<feature type="transmembrane region" description="Helical" evidence="6">
    <location>
        <begin position="67"/>
        <end position="90"/>
    </location>
</feature>
<dbReference type="AlphaFoldDB" id="A0A839JWB4"/>
<dbReference type="PANTHER" id="PTHR21716">
    <property type="entry name" value="TRANSMEMBRANE PROTEIN"/>
    <property type="match status" value="1"/>
</dbReference>
<proteinExistence type="inferred from homology"/>
<comment type="caution">
    <text evidence="7">The sequence shown here is derived from an EMBL/GenBank/DDBJ whole genome shotgun (WGS) entry which is preliminary data.</text>
</comment>
<feature type="transmembrane region" description="Helical" evidence="6">
    <location>
        <begin position="34"/>
        <end position="55"/>
    </location>
</feature>
<accession>A0A839JWB4</accession>
<feature type="transmembrane region" description="Helical" evidence="6">
    <location>
        <begin position="248"/>
        <end position="270"/>
    </location>
</feature>
<dbReference type="Pfam" id="PF01594">
    <property type="entry name" value="AI-2E_transport"/>
    <property type="match status" value="1"/>
</dbReference>
<dbReference type="InterPro" id="IPR002549">
    <property type="entry name" value="AI-2E-like"/>
</dbReference>
<feature type="transmembrane region" description="Helical" evidence="6">
    <location>
        <begin position="223"/>
        <end position="242"/>
    </location>
</feature>
<evidence type="ECO:0000256" key="2">
    <source>
        <dbReference type="ARBA" id="ARBA00009773"/>
    </source>
</evidence>
<feature type="transmembrane region" description="Helical" evidence="6">
    <location>
        <begin position="319"/>
        <end position="348"/>
    </location>
</feature>
<protein>
    <submittedName>
        <fullName evidence="7">Sporulation integral membrane protein YtvI</fullName>
    </submittedName>
</protein>
<evidence type="ECO:0000256" key="4">
    <source>
        <dbReference type="ARBA" id="ARBA00022989"/>
    </source>
</evidence>
<keyword evidence="8" id="KW-1185">Reference proteome</keyword>
<dbReference type="EMBL" id="JACEGA010000001">
    <property type="protein sequence ID" value="MBB2181965.1"/>
    <property type="molecule type" value="Genomic_DNA"/>
</dbReference>
<evidence type="ECO:0000256" key="6">
    <source>
        <dbReference type="SAM" id="Phobius"/>
    </source>
</evidence>
<name>A0A839JWB4_9FIRM</name>
<feature type="transmembrane region" description="Helical" evidence="6">
    <location>
        <begin position="282"/>
        <end position="299"/>
    </location>
</feature>
<evidence type="ECO:0000256" key="5">
    <source>
        <dbReference type="ARBA" id="ARBA00023136"/>
    </source>
</evidence>
<keyword evidence="5 6" id="KW-0472">Membrane</keyword>
<keyword evidence="4 6" id="KW-1133">Transmembrane helix</keyword>
<dbReference type="PANTHER" id="PTHR21716:SF68">
    <property type="entry name" value="TRANSPORT PROTEIN YTVI-RELATED"/>
    <property type="match status" value="1"/>
</dbReference>
<evidence type="ECO:0000313" key="7">
    <source>
        <dbReference type="EMBL" id="MBB2181965.1"/>
    </source>
</evidence>
<dbReference type="Proteomes" id="UP000574276">
    <property type="component" value="Unassembled WGS sequence"/>
</dbReference>
<dbReference type="InterPro" id="IPR014227">
    <property type="entry name" value="YtvI-like"/>
</dbReference>
<organism evidence="7 8">
    <name type="scientific">Variimorphobacter saccharofermentans</name>
    <dbReference type="NCBI Taxonomy" id="2755051"/>
    <lineage>
        <taxon>Bacteria</taxon>
        <taxon>Bacillati</taxon>
        <taxon>Bacillota</taxon>
        <taxon>Clostridia</taxon>
        <taxon>Lachnospirales</taxon>
        <taxon>Lachnospiraceae</taxon>
        <taxon>Variimorphobacter</taxon>
    </lineage>
</organism>
<evidence type="ECO:0000256" key="1">
    <source>
        <dbReference type="ARBA" id="ARBA00004141"/>
    </source>
</evidence>
<dbReference type="GO" id="GO:0016020">
    <property type="term" value="C:membrane"/>
    <property type="evidence" value="ECO:0007669"/>
    <property type="project" value="UniProtKB-SubCell"/>
</dbReference>
<feature type="transmembrane region" description="Helical" evidence="6">
    <location>
        <begin position="7"/>
        <end position="28"/>
    </location>
</feature>
<reference evidence="7 8" key="1">
    <citation type="submission" date="2020-07" db="EMBL/GenBank/DDBJ databases">
        <title>Characterization and genome sequencing of isolate MD1, a novel member within the family Lachnospiraceae.</title>
        <authorList>
            <person name="Rettenmaier R."/>
            <person name="Di Bello L."/>
            <person name="Zinser C."/>
            <person name="Scheitz K."/>
            <person name="Liebl W."/>
            <person name="Zverlov V."/>
        </authorList>
    </citation>
    <scope>NUCLEOTIDE SEQUENCE [LARGE SCALE GENOMIC DNA]</scope>
    <source>
        <strain evidence="7 8">MD1</strain>
    </source>
</reference>
<evidence type="ECO:0000256" key="3">
    <source>
        <dbReference type="ARBA" id="ARBA00022692"/>
    </source>
</evidence>
<comment type="subcellular location">
    <subcellularLocation>
        <location evidence="1">Membrane</location>
        <topology evidence="1">Multi-pass membrane protein</topology>
    </subcellularLocation>
</comment>
<gene>
    <name evidence="7" type="primary">ytvI</name>
    <name evidence="7" type="ORF">H0486_03635</name>
</gene>
<comment type="similarity">
    <text evidence="2">Belongs to the autoinducer-2 exporter (AI-2E) (TC 2.A.86) family.</text>
</comment>
<dbReference type="GO" id="GO:0055085">
    <property type="term" value="P:transmembrane transport"/>
    <property type="evidence" value="ECO:0007669"/>
    <property type="project" value="TreeGrafter"/>
</dbReference>
<dbReference type="NCBIfam" id="TIGR02872">
    <property type="entry name" value="spore_ytvI"/>
    <property type="match status" value="1"/>
</dbReference>
<feature type="transmembrane region" description="Helical" evidence="6">
    <location>
        <begin position="166"/>
        <end position="186"/>
    </location>
</feature>
<sequence length="373" mass="42117">MNKLLLYIKILINFLFVVAAALFVLLILPRIIRFFMPFVIGLIVSMIANPLVKFLEKRVKLLRKHSSVIIMVTVIAAIIGVAYLLFSLLFREIRGLSEDLPNIIESVGNQFSELSDTIQEFSETLPVSLQNMITKMLNGIRNYASEFTNNLQLPTMSTAGNLVKDIAEGFLMAIVIVLSSYFFTAYRDELVAGLKKHMPQTVTEYWRLITDNFKAAFGGYFKAQFKIMLVLTIIMFIGFEILQVGYSFVIALGIAFLDLLPVFGTGAILWPWAIIDMISGNYFRAIGLVIIYIICQVVKQVLQPKMVGDSIGLHPLATLVFLFVGYQLYGMLGMIIGIPVGMVIVNLYRVGMFDRLIRGFKIIVNDINEFRKF</sequence>
<evidence type="ECO:0000313" key="8">
    <source>
        <dbReference type="Proteomes" id="UP000574276"/>
    </source>
</evidence>